<name>A0A4Q0XGM5_9FLAO</name>
<evidence type="ECO:0000313" key="3">
    <source>
        <dbReference type="EMBL" id="RXJ45939.1"/>
    </source>
</evidence>
<proteinExistence type="predicted"/>
<evidence type="ECO:0000259" key="2">
    <source>
        <dbReference type="Pfam" id="PF20584"/>
    </source>
</evidence>
<keyword evidence="1" id="KW-0812">Transmembrane</keyword>
<feature type="domain" description="DUF6787" evidence="2">
    <location>
        <begin position="83"/>
        <end position="159"/>
    </location>
</feature>
<dbReference type="RefSeq" id="WP_129018141.1">
    <property type="nucleotide sequence ID" value="NZ_SDDZ01000009.1"/>
</dbReference>
<feature type="transmembrane region" description="Helical" evidence="1">
    <location>
        <begin position="119"/>
        <end position="147"/>
    </location>
</feature>
<dbReference type="Proteomes" id="UP000289792">
    <property type="component" value="Unassembled WGS sequence"/>
</dbReference>
<accession>A0A4Q0XGM5</accession>
<gene>
    <name evidence="3" type="ORF">ESZ48_14065</name>
</gene>
<comment type="caution">
    <text evidence="3">The sequence shown here is derived from an EMBL/GenBank/DDBJ whole genome shotgun (WGS) entry which is preliminary data.</text>
</comment>
<feature type="transmembrane region" description="Helical" evidence="1">
    <location>
        <begin position="16"/>
        <end position="34"/>
    </location>
</feature>
<keyword evidence="1" id="KW-1133">Transmembrane helix</keyword>
<evidence type="ECO:0000313" key="4">
    <source>
        <dbReference type="Proteomes" id="UP000289792"/>
    </source>
</evidence>
<evidence type="ECO:0000256" key="1">
    <source>
        <dbReference type="SAM" id="Phobius"/>
    </source>
</evidence>
<feature type="transmembrane region" description="Helical" evidence="1">
    <location>
        <begin position="83"/>
        <end position="107"/>
    </location>
</feature>
<keyword evidence="4" id="KW-1185">Reference proteome</keyword>
<sequence length="165" mass="19600">MENFKKNWQIQHNWQLLFPVLGVLILGYCSYRLADVIVGNINLFLVLITSVVLFSLLLRLTLFSFKKLEHKWILEHRWEMIRVFIVFSITGSSSVFIGKPIMALIGITKDNLNTTVYWILYIIVGLVFYQIMLVFFGWLFGQFKFFWEFEKKMLSRLGFKKLLSQ</sequence>
<dbReference type="OrthoDB" id="1151370at2"/>
<dbReference type="AlphaFoldDB" id="A0A4Q0XGM5"/>
<organism evidence="3 4">
    <name type="scientific">Gelidibacter gilvus</name>
    <dbReference type="NCBI Taxonomy" id="59602"/>
    <lineage>
        <taxon>Bacteria</taxon>
        <taxon>Pseudomonadati</taxon>
        <taxon>Bacteroidota</taxon>
        <taxon>Flavobacteriia</taxon>
        <taxon>Flavobacteriales</taxon>
        <taxon>Flavobacteriaceae</taxon>
        <taxon>Gelidibacter</taxon>
    </lineage>
</organism>
<feature type="transmembrane region" description="Helical" evidence="1">
    <location>
        <begin position="40"/>
        <end position="62"/>
    </location>
</feature>
<keyword evidence="1" id="KW-0472">Membrane</keyword>
<dbReference type="EMBL" id="SDDZ01000009">
    <property type="protein sequence ID" value="RXJ45939.1"/>
    <property type="molecule type" value="Genomic_DNA"/>
</dbReference>
<protein>
    <recommendedName>
        <fullName evidence="2">DUF6787 domain-containing protein</fullName>
    </recommendedName>
</protein>
<dbReference type="Pfam" id="PF20584">
    <property type="entry name" value="DUF6787"/>
    <property type="match status" value="1"/>
</dbReference>
<reference evidence="3 4" key="1">
    <citation type="submission" date="2019-01" db="EMBL/GenBank/DDBJ databases">
        <title>Genome sequence of the Antarctic species Gelidibacter gilvus ACAM 158(T).</title>
        <authorList>
            <person name="Bowman J.P."/>
        </authorList>
    </citation>
    <scope>NUCLEOTIDE SEQUENCE [LARGE SCALE GENOMIC DNA]</scope>
    <source>
        <strain evidence="3 4">IC158</strain>
    </source>
</reference>
<dbReference type="InterPro" id="IPR046714">
    <property type="entry name" value="DUF6787"/>
</dbReference>